<evidence type="ECO:0000256" key="2">
    <source>
        <dbReference type="ARBA" id="ARBA00005417"/>
    </source>
</evidence>
<keyword evidence="4" id="KW-1003">Cell membrane</keyword>
<proteinExistence type="inferred from homology"/>
<keyword evidence="7" id="KW-0472">Membrane</keyword>
<dbReference type="PANTHER" id="PTHR43297">
    <property type="entry name" value="OLIGOPEPTIDE TRANSPORT ATP-BINDING PROTEIN APPD"/>
    <property type="match status" value="1"/>
</dbReference>
<comment type="similarity">
    <text evidence="2">Belongs to the ABC transporter superfamily.</text>
</comment>
<dbReference type="PROSITE" id="PS50893">
    <property type="entry name" value="ABC_TRANSPORTER_2"/>
    <property type="match status" value="1"/>
</dbReference>
<dbReference type="Pfam" id="PF00005">
    <property type="entry name" value="ABC_tran"/>
    <property type="match status" value="1"/>
</dbReference>
<dbReference type="Proteomes" id="UP001058271">
    <property type="component" value="Chromosome"/>
</dbReference>
<dbReference type="Pfam" id="PF08352">
    <property type="entry name" value="oligo_HPY"/>
    <property type="match status" value="1"/>
</dbReference>
<reference evidence="9" key="1">
    <citation type="submission" date="2021-04" db="EMBL/GenBank/DDBJ databases">
        <title>Biosynthetic gene clusters of Dactylosporangioum roseum.</title>
        <authorList>
            <person name="Hartkoorn R.C."/>
            <person name="Beaudoing E."/>
            <person name="Hot D."/>
            <person name="Moureu S."/>
        </authorList>
    </citation>
    <scope>NUCLEOTIDE SEQUENCE</scope>
    <source>
        <strain evidence="9">NRRL B-16295</strain>
    </source>
</reference>
<evidence type="ECO:0000256" key="3">
    <source>
        <dbReference type="ARBA" id="ARBA00022448"/>
    </source>
</evidence>
<evidence type="ECO:0000256" key="6">
    <source>
        <dbReference type="ARBA" id="ARBA00022840"/>
    </source>
</evidence>
<keyword evidence="10" id="KW-1185">Reference proteome</keyword>
<dbReference type="GO" id="GO:0005524">
    <property type="term" value="F:ATP binding"/>
    <property type="evidence" value="ECO:0007669"/>
    <property type="project" value="UniProtKB-KW"/>
</dbReference>
<dbReference type="PROSITE" id="PS00211">
    <property type="entry name" value="ABC_TRANSPORTER_1"/>
    <property type="match status" value="1"/>
</dbReference>
<gene>
    <name evidence="9" type="ORF">Drose_27045</name>
</gene>
<feature type="domain" description="ABC transporter" evidence="8">
    <location>
        <begin position="1"/>
        <end position="247"/>
    </location>
</feature>
<evidence type="ECO:0000256" key="5">
    <source>
        <dbReference type="ARBA" id="ARBA00022741"/>
    </source>
</evidence>
<dbReference type="CDD" id="cd03257">
    <property type="entry name" value="ABC_NikE_OppD_transporters"/>
    <property type="match status" value="1"/>
</dbReference>
<evidence type="ECO:0000256" key="4">
    <source>
        <dbReference type="ARBA" id="ARBA00022475"/>
    </source>
</evidence>
<organism evidence="9 10">
    <name type="scientific">Dactylosporangium roseum</name>
    <dbReference type="NCBI Taxonomy" id="47989"/>
    <lineage>
        <taxon>Bacteria</taxon>
        <taxon>Bacillati</taxon>
        <taxon>Actinomycetota</taxon>
        <taxon>Actinomycetes</taxon>
        <taxon>Micromonosporales</taxon>
        <taxon>Micromonosporaceae</taxon>
        <taxon>Dactylosporangium</taxon>
    </lineage>
</organism>
<evidence type="ECO:0000313" key="10">
    <source>
        <dbReference type="Proteomes" id="UP001058271"/>
    </source>
</evidence>
<accession>A0ABY5YYK3</accession>
<keyword evidence="6 9" id="KW-0067">ATP-binding</keyword>
<dbReference type="PANTHER" id="PTHR43297:SF2">
    <property type="entry name" value="DIPEPTIDE TRANSPORT ATP-BINDING PROTEIN DPPD"/>
    <property type="match status" value="1"/>
</dbReference>
<evidence type="ECO:0000256" key="7">
    <source>
        <dbReference type="ARBA" id="ARBA00023136"/>
    </source>
</evidence>
<dbReference type="InterPro" id="IPR003593">
    <property type="entry name" value="AAA+_ATPase"/>
</dbReference>
<name>A0ABY5YYK3_9ACTN</name>
<sequence length="317" mass="34260">MQVRDLRVTTQLGVELVGGVDLSIDRGELFGLVGETGAGKTMTARAAMGMLPRGVRATGQVRFGEREWLSLDSPAVARHLGRTVGLMLQNPVAAFDPVMRVGRQLIESVVRSGAMPRRDAVRRADELCHQLGLGGWDAVEKLYPHQLSGGMSQRLALVMSIMPGPEVLVVDEPTSALDANLRVEALRLLRSLTDESHMAVLLISHDLGLLSRFCDSVAVLYAGHVAEAGPTAKVLGAPAHPYTRSLIQCSLRLDQGRRQKLPVVPGEPPTPGSWPAGCHFNPRCPAVQDRCRTERPVLRSDAGRAVACHFAELEVQV</sequence>
<keyword evidence="5" id="KW-0547">Nucleotide-binding</keyword>
<dbReference type="InterPro" id="IPR013563">
    <property type="entry name" value="Oligopep_ABC_C"/>
</dbReference>
<dbReference type="SMART" id="SM00382">
    <property type="entry name" value="AAA"/>
    <property type="match status" value="1"/>
</dbReference>
<dbReference type="EMBL" id="CP073721">
    <property type="protein sequence ID" value="UWZ34826.1"/>
    <property type="molecule type" value="Genomic_DNA"/>
</dbReference>
<dbReference type="SUPFAM" id="SSF52540">
    <property type="entry name" value="P-loop containing nucleoside triphosphate hydrolases"/>
    <property type="match status" value="1"/>
</dbReference>
<dbReference type="NCBIfam" id="TIGR01727">
    <property type="entry name" value="oligo_HPY"/>
    <property type="match status" value="1"/>
</dbReference>
<keyword evidence="3" id="KW-0813">Transport</keyword>
<evidence type="ECO:0000259" key="8">
    <source>
        <dbReference type="PROSITE" id="PS50893"/>
    </source>
</evidence>
<dbReference type="InterPro" id="IPR017871">
    <property type="entry name" value="ABC_transporter-like_CS"/>
</dbReference>
<evidence type="ECO:0000256" key="1">
    <source>
        <dbReference type="ARBA" id="ARBA00004202"/>
    </source>
</evidence>
<comment type="subcellular location">
    <subcellularLocation>
        <location evidence="1">Cell membrane</location>
        <topology evidence="1">Peripheral membrane protein</topology>
    </subcellularLocation>
</comment>
<dbReference type="RefSeq" id="WP_260724172.1">
    <property type="nucleotide sequence ID" value="NZ_BAAABS010000052.1"/>
</dbReference>
<dbReference type="InterPro" id="IPR027417">
    <property type="entry name" value="P-loop_NTPase"/>
</dbReference>
<dbReference type="InterPro" id="IPR050388">
    <property type="entry name" value="ABC_Ni/Peptide_Import"/>
</dbReference>
<dbReference type="Gene3D" id="3.40.50.300">
    <property type="entry name" value="P-loop containing nucleotide triphosphate hydrolases"/>
    <property type="match status" value="1"/>
</dbReference>
<protein>
    <submittedName>
        <fullName evidence="9">ABC transporter ATP-binding protein</fullName>
    </submittedName>
</protein>
<evidence type="ECO:0000313" key="9">
    <source>
        <dbReference type="EMBL" id="UWZ34826.1"/>
    </source>
</evidence>
<dbReference type="InterPro" id="IPR003439">
    <property type="entry name" value="ABC_transporter-like_ATP-bd"/>
</dbReference>